<dbReference type="PANTHER" id="PTHR47506">
    <property type="entry name" value="TRANSCRIPTIONAL REGULATORY PROTEIN"/>
    <property type="match status" value="1"/>
</dbReference>
<evidence type="ECO:0000256" key="2">
    <source>
        <dbReference type="ARBA" id="ARBA00023125"/>
    </source>
</evidence>
<dbReference type="InterPro" id="IPR009057">
    <property type="entry name" value="Homeodomain-like_sf"/>
</dbReference>
<dbReference type="Pfam" id="PF00440">
    <property type="entry name" value="TetR_N"/>
    <property type="match status" value="1"/>
</dbReference>
<keyword evidence="7" id="KW-1185">Reference proteome</keyword>
<evidence type="ECO:0000313" key="6">
    <source>
        <dbReference type="EMBL" id="QDT60544.1"/>
    </source>
</evidence>
<organism evidence="6 7">
    <name type="scientific">Stieleria bergensis</name>
    <dbReference type="NCBI Taxonomy" id="2528025"/>
    <lineage>
        <taxon>Bacteria</taxon>
        <taxon>Pseudomonadati</taxon>
        <taxon>Planctomycetota</taxon>
        <taxon>Planctomycetia</taxon>
        <taxon>Pirellulales</taxon>
        <taxon>Pirellulaceae</taxon>
        <taxon>Stieleria</taxon>
    </lineage>
</organism>
<evidence type="ECO:0000259" key="4">
    <source>
        <dbReference type="Pfam" id="PF00440"/>
    </source>
</evidence>
<dbReference type="GO" id="GO:0003677">
    <property type="term" value="F:DNA binding"/>
    <property type="evidence" value="ECO:0007669"/>
    <property type="project" value="UniProtKB-KW"/>
</dbReference>
<dbReference type="RefSeq" id="WP_145273379.1">
    <property type="nucleotide sequence ID" value="NZ_CP036272.1"/>
</dbReference>
<feature type="domain" description="Transcriptional regulator LmrA/YxaF-like C-terminal" evidence="5">
    <location>
        <begin position="84"/>
        <end position="182"/>
    </location>
</feature>
<keyword evidence="3" id="KW-0804">Transcription</keyword>
<keyword evidence="2" id="KW-0238">DNA-binding</keyword>
<dbReference type="InterPro" id="IPR001647">
    <property type="entry name" value="HTH_TetR"/>
</dbReference>
<protein>
    <submittedName>
        <fullName evidence="6">Putative HTH-type transcriptional regulator YxaF</fullName>
    </submittedName>
</protein>
<evidence type="ECO:0000313" key="7">
    <source>
        <dbReference type="Proteomes" id="UP000315003"/>
    </source>
</evidence>
<proteinExistence type="predicted"/>
<gene>
    <name evidence="6" type="primary">yxaF</name>
    <name evidence="6" type="ORF">SV7mr_30680</name>
</gene>
<evidence type="ECO:0000256" key="3">
    <source>
        <dbReference type="ARBA" id="ARBA00023163"/>
    </source>
</evidence>
<dbReference type="Proteomes" id="UP000315003">
    <property type="component" value="Chromosome"/>
</dbReference>
<dbReference type="Pfam" id="PF21993">
    <property type="entry name" value="TetR_C_13_2"/>
    <property type="match status" value="1"/>
</dbReference>
<accession>A0A517SWN2</accession>
<dbReference type="InterPro" id="IPR036271">
    <property type="entry name" value="Tet_transcr_reg_TetR-rel_C_sf"/>
</dbReference>
<dbReference type="AlphaFoldDB" id="A0A517SWN2"/>
<keyword evidence="1" id="KW-0805">Transcription regulation</keyword>
<evidence type="ECO:0000256" key="1">
    <source>
        <dbReference type="ARBA" id="ARBA00023015"/>
    </source>
</evidence>
<feature type="domain" description="HTH tetR-type" evidence="4">
    <location>
        <begin position="16"/>
        <end position="60"/>
    </location>
</feature>
<dbReference type="SUPFAM" id="SSF48498">
    <property type="entry name" value="Tetracyclin repressor-like, C-terminal domain"/>
    <property type="match status" value="1"/>
</dbReference>
<dbReference type="OrthoDB" id="9810023at2"/>
<dbReference type="Gene3D" id="1.10.357.10">
    <property type="entry name" value="Tetracycline Repressor, domain 2"/>
    <property type="match status" value="1"/>
</dbReference>
<evidence type="ECO:0000259" key="5">
    <source>
        <dbReference type="Pfam" id="PF21993"/>
    </source>
</evidence>
<dbReference type="EMBL" id="CP036272">
    <property type="protein sequence ID" value="QDT60544.1"/>
    <property type="molecule type" value="Genomic_DNA"/>
</dbReference>
<dbReference type="InterPro" id="IPR054156">
    <property type="entry name" value="YxaF_TetR_C"/>
</dbReference>
<dbReference type="PANTHER" id="PTHR47506:SF3">
    <property type="entry name" value="HTH-TYPE TRANSCRIPTIONAL REGULATOR LMRA"/>
    <property type="match status" value="1"/>
</dbReference>
<dbReference type="SUPFAM" id="SSF46689">
    <property type="entry name" value="Homeodomain-like"/>
    <property type="match status" value="1"/>
</dbReference>
<reference evidence="6 7" key="1">
    <citation type="submission" date="2019-02" db="EMBL/GenBank/DDBJ databases">
        <title>Deep-cultivation of Planctomycetes and their phenomic and genomic characterization uncovers novel biology.</title>
        <authorList>
            <person name="Wiegand S."/>
            <person name="Jogler M."/>
            <person name="Boedeker C."/>
            <person name="Pinto D."/>
            <person name="Vollmers J."/>
            <person name="Rivas-Marin E."/>
            <person name="Kohn T."/>
            <person name="Peeters S.H."/>
            <person name="Heuer A."/>
            <person name="Rast P."/>
            <person name="Oberbeckmann S."/>
            <person name="Bunk B."/>
            <person name="Jeske O."/>
            <person name="Meyerdierks A."/>
            <person name="Storesund J.E."/>
            <person name="Kallscheuer N."/>
            <person name="Luecker S."/>
            <person name="Lage O.M."/>
            <person name="Pohl T."/>
            <person name="Merkel B.J."/>
            <person name="Hornburger P."/>
            <person name="Mueller R.-W."/>
            <person name="Bruemmer F."/>
            <person name="Labrenz M."/>
            <person name="Spormann A.M."/>
            <person name="Op den Camp H."/>
            <person name="Overmann J."/>
            <person name="Amann R."/>
            <person name="Jetten M.S.M."/>
            <person name="Mascher T."/>
            <person name="Medema M.H."/>
            <person name="Devos D.P."/>
            <person name="Kaster A.-K."/>
            <person name="Ovreas L."/>
            <person name="Rohde M."/>
            <person name="Galperin M.Y."/>
            <person name="Jogler C."/>
        </authorList>
    </citation>
    <scope>NUCLEOTIDE SEQUENCE [LARGE SCALE GENOMIC DNA]</scope>
    <source>
        <strain evidence="6 7">SV_7m_r</strain>
    </source>
</reference>
<name>A0A517SWN2_9BACT</name>
<sequence>MGIKLKRLTRDDFVQQTCRLLNERGRTDFTLSDVLDSCGAKKGSLYHFFPRGKNELVVAAVNQMAGCAVAHLESCFEAEASVGDAVAKHASDLSRLVEKPGQPMAIPFSAIAAITGDDNEEVTLACQQALHRLESVFLKQLKQDGLKASDAKKLATFIISSIEGAFLVSRVRRSGQPLRQAGPNLQFLVATTIESERTSHR</sequence>